<evidence type="ECO:0000313" key="1">
    <source>
        <dbReference type="EMBL" id="SSY93114.1"/>
    </source>
</evidence>
<dbReference type="Gene3D" id="3.90.1720.10">
    <property type="entry name" value="endopeptidase domain like (from Nostoc punctiforme)"/>
    <property type="match status" value="1"/>
</dbReference>
<evidence type="ECO:0008006" key="3">
    <source>
        <dbReference type="Google" id="ProtNLM"/>
    </source>
</evidence>
<dbReference type="Proteomes" id="UP000253728">
    <property type="component" value="Unassembled WGS sequence"/>
</dbReference>
<dbReference type="AlphaFoldDB" id="A0A336N347"/>
<dbReference type="SUPFAM" id="SSF54001">
    <property type="entry name" value="Cysteine proteinases"/>
    <property type="match status" value="1"/>
</dbReference>
<reference evidence="1 2" key="1">
    <citation type="submission" date="2018-06" db="EMBL/GenBank/DDBJ databases">
        <authorList>
            <consortium name="Pathogen Informatics"/>
            <person name="Doyle S."/>
        </authorList>
    </citation>
    <scope>NUCLEOTIDE SEQUENCE [LARGE SCALE GENOMIC DNA]</scope>
    <source>
        <strain evidence="1 2">NCTC5908</strain>
    </source>
</reference>
<name>A0A336N347_AGGAP</name>
<gene>
    <name evidence="1" type="ORF">NCTC5908_00205</name>
</gene>
<protein>
    <recommendedName>
        <fullName evidence="3">Enoyl-CoA hydratase</fullName>
    </recommendedName>
</protein>
<sequence>MQTIYRDTSKQMDNLMEDYNMTDKVYLALYKHKRSFRKEPLKAATDAITRFLTKGKYSHCELVIEKIKPTGGDHHKQETIYQCFSSSVQDGGVRCKEIDMMSGKWDLIELRNRDPNQILNYFNQTKGMKYDWWGAIGVVIGIKQKRSKYFCSEWCYNALADGDLDGWRFSPNDLAVIFRRG</sequence>
<organism evidence="1 2">
    <name type="scientific">Aggregatibacter aphrophilus</name>
    <name type="common">Haemophilus aphrophilus</name>
    <dbReference type="NCBI Taxonomy" id="732"/>
    <lineage>
        <taxon>Bacteria</taxon>
        <taxon>Pseudomonadati</taxon>
        <taxon>Pseudomonadota</taxon>
        <taxon>Gammaproteobacteria</taxon>
        <taxon>Pasteurellales</taxon>
        <taxon>Pasteurellaceae</taxon>
        <taxon>Aggregatibacter</taxon>
    </lineage>
</organism>
<proteinExistence type="predicted"/>
<dbReference type="InterPro" id="IPR038765">
    <property type="entry name" value="Papain-like_cys_pep_sf"/>
</dbReference>
<accession>A0A336N347</accession>
<evidence type="ECO:0000313" key="2">
    <source>
        <dbReference type="Proteomes" id="UP000253728"/>
    </source>
</evidence>
<dbReference type="EMBL" id="UFSP01000001">
    <property type="protein sequence ID" value="SSY93114.1"/>
    <property type="molecule type" value="Genomic_DNA"/>
</dbReference>